<dbReference type="EMBL" id="CP000781">
    <property type="protein sequence ID" value="ABS67365.1"/>
    <property type="molecule type" value="Genomic_DNA"/>
</dbReference>
<organism evidence="3 4">
    <name type="scientific">Xanthobacter autotrophicus (strain ATCC BAA-1158 / Py2)</name>
    <dbReference type="NCBI Taxonomy" id="78245"/>
    <lineage>
        <taxon>Bacteria</taxon>
        <taxon>Pseudomonadati</taxon>
        <taxon>Pseudomonadota</taxon>
        <taxon>Alphaproteobacteria</taxon>
        <taxon>Hyphomicrobiales</taxon>
        <taxon>Xanthobacteraceae</taxon>
        <taxon>Xanthobacter</taxon>
    </lineage>
</organism>
<evidence type="ECO:0000313" key="3">
    <source>
        <dbReference type="EMBL" id="ABS67365.1"/>
    </source>
</evidence>
<reference evidence="3 4" key="1">
    <citation type="submission" date="2007-07" db="EMBL/GenBank/DDBJ databases">
        <title>Complete sequence of chromosome of Xanthobacter autotrophicus Py2.</title>
        <authorList>
            <consortium name="US DOE Joint Genome Institute"/>
            <person name="Copeland A."/>
            <person name="Lucas S."/>
            <person name="Lapidus A."/>
            <person name="Barry K."/>
            <person name="Glavina del Rio T."/>
            <person name="Hammon N."/>
            <person name="Israni S."/>
            <person name="Dalin E."/>
            <person name="Tice H."/>
            <person name="Pitluck S."/>
            <person name="Sims D."/>
            <person name="Brettin T."/>
            <person name="Bruce D."/>
            <person name="Detter J.C."/>
            <person name="Han C."/>
            <person name="Tapia R."/>
            <person name="Brainard J."/>
            <person name="Schmutz J."/>
            <person name="Larimer F."/>
            <person name="Land M."/>
            <person name="Hauser L."/>
            <person name="Kyrpides N."/>
            <person name="Kim E."/>
            <person name="Ensigns S.A."/>
            <person name="Richardson P."/>
        </authorList>
    </citation>
    <scope>NUCLEOTIDE SEQUENCE [LARGE SCALE GENOMIC DNA]</scope>
    <source>
        <strain evidence="4">ATCC BAA-1158 / Py2</strain>
    </source>
</reference>
<sequence length="353" mass="38984">MSRITGLSHPRENTPRCHQRDTTRSVGHAPQQEVAAGTRAIERLLASVQGRCGGRDLTSSGLEPDARAADAKKRVRGVPGFLRRLVREPLVQFMVLGAVIFAVHAATTPSVSKERLIEVTPAVRQSIVDAFKASHEGREPGADELAKLVDLWLLNEITFREALAQGLDKGDEMIRDRITHKMRLLIFNGVDVNEPTRAELSAWYEKRRAAYDIPDLVSFIAVPFTGADAEAQSRAVLDEIRAGTEPEDVQLRALIFGQRPRQTLEPSFGKAFVDQIVAGPSGEWRVLSSDAGWYVVRLDSFVPGRRVELDEVSSQVAQAWKDERRRVLAIAATRDLGKAYVIRRDDAPAGGNP</sequence>
<gene>
    <name evidence="3" type="ordered locus">Xaut_2121</name>
</gene>
<protein>
    <recommendedName>
        <fullName evidence="2">PpiC domain-containing protein</fullName>
    </recommendedName>
</protein>
<dbReference type="GO" id="GO:0003755">
    <property type="term" value="F:peptidyl-prolyl cis-trans isomerase activity"/>
    <property type="evidence" value="ECO:0007669"/>
    <property type="project" value="InterPro"/>
</dbReference>
<dbReference type="AlphaFoldDB" id="A7IH72"/>
<dbReference type="KEGG" id="xau:Xaut_2121"/>
<dbReference type="Pfam" id="PF13145">
    <property type="entry name" value="Rotamase_2"/>
    <property type="match status" value="1"/>
</dbReference>
<dbReference type="eggNOG" id="COG0760">
    <property type="taxonomic scope" value="Bacteria"/>
</dbReference>
<accession>A7IH72</accession>
<dbReference type="STRING" id="78245.Xaut_2121"/>
<name>A7IH72_XANP2</name>
<feature type="domain" description="PpiC" evidence="2">
    <location>
        <begin position="195"/>
        <end position="313"/>
    </location>
</feature>
<dbReference type="Proteomes" id="UP000002417">
    <property type="component" value="Chromosome"/>
</dbReference>
<dbReference type="HOGENOM" id="CLU_067345_0_0_5"/>
<evidence type="ECO:0000256" key="1">
    <source>
        <dbReference type="SAM" id="MobiDB-lite"/>
    </source>
</evidence>
<dbReference type="InterPro" id="IPR000297">
    <property type="entry name" value="PPIase_PpiC"/>
</dbReference>
<keyword evidence="4" id="KW-1185">Reference proteome</keyword>
<feature type="compositionally biased region" description="Basic and acidic residues" evidence="1">
    <location>
        <begin position="9"/>
        <end position="23"/>
    </location>
</feature>
<feature type="region of interest" description="Disordered" evidence="1">
    <location>
        <begin position="1"/>
        <end position="31"/>
    </location>
</feature>
<evidence type="ECO:0000259" key="2">
    <source>
        <dbReference type="Pfam" id="PF13145"/>
    </source>
</evidence>
<proteinExistence type="predicted"/>
<evidence type="ECO:0000313" key="4">
    <source>
        <dbReference type="Proteomes" id="UP000002417"/>
    </source>
</evidence>